<dbReference type="Proteomes" id="UP000186817">
    <property type="component" value="Unassembled WGS sequence"/>
</dbReference>
<evidence type="ECO:0000256" key="6">
    <source>
        <dbReference type="ARBA" id="ARBA00043072"/>
    </source>
</evidence>
<evidence type="ECO:0000256" key="7">
    <source>
        <dbReference type="ARBA" id="ARBA00046231"/>
    </source>
</evidence>
<evidence type="ECO:0000313" key="12">
    <source>
        <dbReference type="Proteomes" id="UP000186817"/>
    </source>
</evidence>
<dbReference type="PANTHER" id="PTHR43629">
    <property type="entry name" value="PEPTIDYL-PROLYL CIS-TRANS ISOMERASE"/>
    <property type="match status" value="1"/>
</dbReference>
<evidence type="ECO:0000259" key="10">
    <source>
        <dbReference type="PROSITE" id="PS50198"/>
    </source>
</evidence>
<accession>A0A1Q9EJ91</accession>
<dbReference type="Pfam" id="PF00639">
    <property type="entry name" value="Rotamase"/>
    <property type="match status" value="1"/>
</dbReference>
<dbReference type="InterPro" id="IPR023058">
    <property type="entry name" value="PPIase_PpiC_CS"/>
</dbReference>
<dbReference type="Gene3D" id="3.10.50.40">
    <property type="match status" value="1"/>
</dbReference>
<dbReference type="OrthoDB" id="308383at2759"/>
<feature type="domain" description="PpiC" evidence="10">
    <location>
        <begin position="205"/>
        <end position="296"/>
    </location>
</feature>
<sequence length="314" mass="35099">MATPIGFLDSWTCRFGVEGLDSAQLDASPVLDSFPPEGIMFCDEDGRQIRLDRASIERIMSCTWACYLLLEDQRLLAEREFWAFPPPVSPSTPFGNGLSSAAFYLSCLDPVRRVRAPTADLPAASMDFADIEEVLPHRRPRGAVYEVTSASEWILKMGTRIREPAIIWGQLKFTYGHLFIVFCGLFVLSSTMYMLYSADSQSRKIKSASARHILMQSEADILQAKARIEGGESFSRVAKALSQCKSAVDGGDLGVFQPGELHPSFDRVVFNRSNPIGQVLGPVKTKFGWHLFRVEYRTGFNESNDSFDDSKKRN</sequence>
<protein>
    <recommendedName>
        <fullName evidence="4">Peptidyl-prolyl cis-trans isomerase C</fullName>
    </recommendedName>
    <alternativeName>
        <fullName evidence="6">Parvulin</fullName>
    </alternativeName>
    <alternativeName>
        <fullName evidence="5">Rotamase C</fullName>
    </alternativeName>
</protein>
<reference evidence="11 12" key="1">
    <citation type="submission" date="2016-02" db="EMBL/GenBank/DDBJ databases">
        <title>Genome analysis of coral dinoflagellate symbionts highlights evolutionary adaptations to a symbiotic lifestyle.</title>
        <authorList>
            <person name="Aranda M."/>
            <person name="Li Y."/>
            <person name="Liew Y.J."/>
            <person name="Baumgarten S."/>
            <person name="Simakov O."/>
            <person name="Wilson M."/>
            <person name="Piel J."/>
            <person name="Ashoor H."/>
            <person name="Bougouffa S."/>
            <person name="Bajic V.B."/>
            <person name="Ryu T."/>
            <person name="Ravasi T."/>
            <person name="Bayer T."/>
            <person name="Micklem G."/>
            <person name="Kim H."/>
            <person name="Bhak J."/>
            <person name="Lajeunesse T.C."/>
            <person name="Voolstra C.R."/>
        </authorList>
    </citation>
    <scope>NUCLEOTIDE SEQUENCE [LARGE SCALE GENOMIC DNA]</scope>
    <source>
        <strain evidence="11 12">CCMP2467</strain>
    </source>
</reference>
<evidence type="ECO:0000256" key="8">
    <source>
        <dbReference type="PROSITE-ProRule" id="PRU00278"/>
    </source>
</evidence>
<dbReference type="GO" id="GO:0005737">
    <property type="term" value="C:cytoplasm"/>
    <property type="evidence" value="ECO:0007669"/>
    <property type="project" value="UniProtKB-SubCell"/>
</dbReference>
<name>A0A1Q9EJ91_SYMMI</name>
<dbReference type="EMBL" id="LSRX01000137">
    <property type="protein sequence ID" value="OLQ07490.1"/>
    <property type="molecule type" value="Genomic_DNA"/>
</dbReference>
<evidence type="ECO:0000256" key="4">
    <source>
        <dbReference type="ARBA" id="ARBA00040926"/>
    </source>
</evidence>
<proteinExistence type="inferred from homology"/>
<keyword evidence="3" id="KW-0963">Cytoplasm</keyword>
<comment type="function">
    <text evidence="7">PPIases accelerate the folding of proteins. It prefers amino acid residues with hydrophobic side chains like leucine and phenylalanine in the P1 position of the peptides substrates.</text>
</comment>
<dbReference type="PROSITE" id="PS01096">
    <property type="entry name" value="PPIC_PPIASE_1"/>
    <property type="match status" value="1"/>
</dbReference>
<dbReference type="GO" id="GO:0003755">
    <property type="term" value="F:peptidyl-prolyl cis-trans isomerase activity"/>
    <property type="evidence" value="ECO:0007669"/>
    <property type="project" value="UniProtKB-KW"/>
</dbReference>
<dbReference type="PROSITE" id="PS50198">
    <property type="entry name" value="PPIC_PPIASE_2"/>
    <property type="match status" value="1"/>
</dbReference>
<evidence type="ECO:0000256" key="1">
    <source>
        <dbReference type="ARBA" id="ARBA00004496"/>
    </source>
</evidence>
<keyword evidence="8 11" id="KW-0413">Isomerase</keyword>
<evidence type="ECO:0000256" key="3">
    <source>
        <dbReference type="ARBA" id="ARBA00022490"/>
    </source>
</evidence>
<comment type="caution">
    <text evidence="11">The sequence shown here is derived from an EMBL/GenBank/DDBJ whole genome shotgun (WGS) entry which is preliminary data.</text>
</comment>
<comment type="subcellular location">
    <subcellularLocation>
        <location evidence="1">Cytoplasm</location>
    </subcellularLocation>
</comment>
<comment type="similarity">
    <text evidence="2">Belongs to the PpiC/parvulin rotamase family.</text>
</comment>
<evidence type="ECO:0000256" key="2">
    <source>
        <dbReference type="ARBA" id="ARBA00007656"/>
    </source>
</evidence>
<dbReference type="InterPro" id="IPR000297">
    <property type="entry name" value="PPIase_PpiC"/>
</dbReference>
<dbReference type="AlphaFoldDB" id="A0A1Q9EJ91"/>
<organism evidence="11 12">
    <name type="scientific">Symbiodinium microadriaticum</name>
    <name type="common">Dinoflagellate</name>
    <name type="synonym">Zooxanthella microadriatica</name>
    <dbReference type="NCBI Taxonomy" id="2951"/>
    <lineage>
        <taxon>Eukaryota</taxon>
        <taxon>Sar</taxon>
        <taxon>Alveolata</taxon>
        <taxon>Dinophyceae</taxon>
        <taxon>Suessiales</taxon>
        <taxon>Symbiodiniaceae</taxon>
        <taxon>Symbiodinium</taxon>
    </lineage>
</organism>
<evidence type="ECO:0000256" key="5">
    <source>
        <dbReference type="ARBA" id="ARBA00041926"/>
    </source>
</evidence>
<evidence type="ECO:0000256" key="9">
    <source>
        <dbReference type="SAM" id="Phobius"/>
    </source>
</evidence>
<gene>
    <name evidence="11" type="primary">ppiC</name>
    <name evidence="11" type="ORF">AK812_SmicGene9092</name>
</gene>
<dbReference type="InterPro" id="IPR052204">
    <property type="entry name" value="PpiC/parvulin_rotamase"/>
</dbReference>
<keyword evidence="9" id="KW-0812">Transmembrane</keyword>
<keyword evidence="12" id="KW-1185">Reference proteome</keyword>
<dbReference type="SUPFAM" id="SSF54534">
    <property type="entry name" value="FKBP-like"/>
    <property type="match status" value="1"/>
</dbReference>
<feature type="transmembrane region" description="Helical" evidence="9">
    <location>
        <begin position="175"/>
        <end position="196"/>
    </location>
</feature>
<dbReference type="PANTHER" id="PTHR43629:SF2">
    <property type="entry name" value="RHODANESE-LIKE_PPIC DOMAIN-CONTAINING PROTEIN 12, CHLOROPLASTIC"/>
    <property type="match status" value="1"/>
</dbReference>
<keyword evidence="9" id="KW-0472">Membrane</keyword>
<evidence type="ECO:0000313" key="11">
    <source>
        <dbReference type="EMBL" id="OLQ07490.1"/>
    </source>
</evidence>
<keyword evidence="9" id="KW-1133">Transmembrane helix</keyword>
<dbReference type="InterPro" id="IPR046357">
    <property type="entry name" value="PPIase_dom_sf"/>
</dbReference>
<keyword evidence="8" id="KW-0697">Rotamase</keyword>